<sequence length="387" mass="43416">MSDRRARGRWVELDTQTHEGISRDRSIPIVDLEKGMFIRFGSRARVARPLMIVDYSLTDAHASGLTWVTEKSMTRELLDFAIGRTDQETARPAITATAKWNLWRYSIGAEQWSDVSDRVVRGLSVDSGDTLFAGWRDGGQVYPMVAAQFPGTLGGTTVTEDVPSPFGATLRQLIIQTRGWTVPFQPGDALRTQFSTHVTEEQWRNDYQVLDMLCMAATGHPRWEDLFEAHVGSVLIDHPLGSWTDEDKKIVKRTVGDRKRGEKLRSVIGRAMSTTAGSAAGRYAESRPIELTAHPVFTSGPDRADHSHWSTFFETPIRDVLRYYTGFTESAVLDPLTEHEKKTLQGGPDRVTTLALALKDASVFTSSDIVKMTQYMNVLEEVQTWTF</sequence>
<evidence type="ECO:0000313" key="1">
    <source>
        <dbReference type="EMBL" id="MBH5141115.1"/>
    </source>
</evidence>
<name>A0A8I0ZKU7_RHOER</name>
<reference evidence="1 2" key="1">
    <citation type="submission" date="2020-12" db="EMBL/GenBank/DDBJ databases">
        <title>Draft genome sequence of furan degrading bacterial strain FUR100.</title>
        <authorList>
            <person name="Woiski C."/>
        </authorList>
    </citation>
    <scope>NUCLEOTIDE SEQUENCE [LARGE SCALE GENOMIC DNA]</scope>
    <source>
        <strain evidence="1 2">FUR100</strain>
    </source>
</reference>
<dbReference type="AlphaFoldDB" id="A0A8I0ZKU7"/>
<gene>
    <name evidence="1" type="ORF">I3517_00595</name>
</gene>
<evidence type="ECO:0000313" key="2">
    <source>
        <dbReference type="Proteomes" id="UP000627573"/>
    </source>
</evidence>
<dbReference type="Proteomes" id="UP000627573">
    <property type="component" value="Unassembled WGS sequence"/>
</dbReference>
<protein>
    <submittedName>
        <fullName evidence="1">Uncharacterized protein</fullName>
    </submittedName>
</protein>
<dbReference type="RefSeq" id="WP_197940381.1">
    <property type="nucleotide sequence ID" value="NZ_JAECSB010000010.1"/>
</dbReference>
<proteinExistence type="predicted"/>
<comment type="caution">
    <text evidence="1">The sequence shown here is derived from an EMBL/GenBank/DDBJ whole genome shotgun (WGS) entry which is preliminary data.</text>
</comment>
<dbReference type="EMBL" id="JAECSB010000010">
    <property type="protein sequence ID" value="MBH5141115.1"/>
    <property type="molecule type" value="Genomic_DNA"/>
</dbReference>
<keyword evidence="2" id="KW-1185">Reference proteome</keyword>
<accession>A0A8I0ZKU7</accession>
<organism evidence="1 2">
    <name type="scientific">Rhodococcus erythropolis</name>
    <name type="common">Arthrobacter picolinophilus</name>
    <dbReference type="NCBI Taxonomy" id="1833"/>
    <lineage>
        <taxon>Bacteria</taxon>
        <taxon>Bacillati</taxon>
        <taxon>Actinomycetota</taxon>
        <taxon>Actinomycetes</taxon>
        <taxon>Mycobacteriales</taxon>
        <taxon>Nocardiaceae</taxon>
        <taxon>Rhodococcus</taxon>
        <taxon>Rhodococcus erythropolis group</taxon>
    </lineage>
</organism>